<dbReference type="RefSeq" id="WP_230065765.1">
    <property type="nucleotide sequence ID" value="NZ_BAABLL010000010.1"/>
</dbReference>
<protein>
    <submittedName>
        <fullName evidence="2">Helicase-associated domain-containing protein</fullName>
    </submittedName>
</protein>
<evidence type="ECO:0000313" key="3">
    <source>
        <dbReference type="Proteomes" id="UP001595773"/>
    </source>
</evidence>
<gene>
    <name evidence="2" type="ORF">ACFOW9_15545</name>
</gene>
<sequence length="777" mass="81707">MSTLPLLIADLAARDDTALLRLLTLRPELMDPVAVDFAALAARACSRAGLARTLDRLNRPQLQVLTALVVTANPDYGATVAEVTTAVSGATHQQVTAILAQLCDYALAVNIPSASSGTCDAGHRHFLPVTNVREMLGSHPAGLGRSYRQLGASAETTLADDLDALLADAPAGAAELLAKLVPGPPLGVLGRGNRGPADWLLDKGFLVAIDKSHVELPREMGLALRHGHVISHFEPVPAKQEIGTVPDSLRDNAALSAIATLLRTMASLLESVNRTPLPTLAAGGVGVRPVRNASQDTDTGVAQLYFYLELASMAGLLTLDPDTSTWRPTATGWLQRERAEQWLWLVTAWLESTRLPSLVGSGKPVVTVLSGAVLRPDAAMLRATVLDVLGTYYGGARVKTVPPHALAPTITELGERYAWHYPRPARRVTAALPGFLAEAEILGITGASALTDMGASVIARDWENALALVDQALPKPVEHVLLQGDLTAIAPGYLSPALSGELALIADTEGKGAAGIYRFSTASLGRGFTAGRSEADITAFLSKHSTTPIPQPLGYLIKDAAARHGRIMLGAASTFITTDTPARLAELLAGDIGALVRFTLIAPTVAISALPPAEVDKALRAIGVNASLANGDLAIRANPTRVKRPREPAEHATLAPYEAAAARARIETGGDLGVVPLDPRHEQLALLRSRPAWSPGHGESATALVQERLSHAVATGALTQLTMAGSDGGEVRLVVRPLALIEGRLRVSVPDAGHEQWIPVSRIITAEKIPEATKETP</sequence>
<keyword evidence="3" id="KW-1185">Reference proteome</keyword>
<feature type="domain" description="Helicase XPB/Ssl2 N-terminal" evidence="1">
    <location>
        <begin position="480"/>
        <end position="590"/>
    </location>
</feature>
<organism evidence="2 3">
    <name type="scientific">Arthrobacter cryoconiti</name>
    <dbReference type="NCBI Taxonomy" id="748907"/>
    <lineage>
        <taxon>Bacteria</taxon>
        <taxon>Bacillati</taxon>
        <taxon>Actinomycetota</taxon>
        <taxon>Actinomycetes</taxon>
        <taxon>Micrococcales</taxon>
        <taxon>Micrococcaceae</taxon>
        <taxon>Arthrobacter</taxon>
    </lineage>
</organism>
<evidence type="ECO:0000313" key="2">
    <source>
        <dbReference type="EMBL" id="MFC4267023.1"/>
    </source>
</evidence>
<dbReference type="EMBL" id="JBHSCQ010000022">
    <property type="protein sequence ID" value="MFC4267023.1"/>
    <property type="molecule type" value="Genomic_DNA"/>
</dbReference>
<keyword evidence="2" id="KW-0547">Nucleotide-binding</keyword>
<accession>A0ABV8R4W8</accession>
<keyword evidence="2" id="KW-0347">Helicase</keyword>
<dbReference type="Pfam" id="PF13625">
    <property type="entry name" value="Helicase_C_3"/>
    <property type="match status" value="1"/>
</dbReference>
<dbReference type="InterPro" id="IPR032830">
    <property type="entry name" value="XPB/Ssl2_N"/>
</dbReference>
<reference evidence="3" key="1">
    <citation type="journal article" date="2019" name="Int. J. Syst. Evol. Microbiol.">
        <title>The Global Catalogue of Microorganisms (GCM) 10K type strain sequencing project: providing services to taxonomists for standard genome sequencing and annotation.</title>
        <authorList>
            <consortium name="The Broad Institute Genomics Platform"/>
            <consortium name="The Broad Institute Genome Sequencing Center for Infectious Disease"/>
            <person name="Wu L."/>
            <person name="Ma J."/>
        </authorList>
    </citation>
    <scope>NUCLEOTIDE SEQUENCE [LARGE SCALE GENOMIC DNA]</scope>
    <source>
        <strain evidence="3">CGMCC 1.10698</strain>
    </source>
</reference>
<keyword evidence="2" id="KW-0378">Hydrolase</keyword>
<comment type="caution">
    <text evidence="2">The sequence shown here is derived from an EMBL/GenBank/DDBJ whole genome shotgun (WGS) entry which is preliminary data.</text>
</comment>
<name>A0ABV8R4W8_9MICC</name>
<evidence type="ECO:0000259" key="1">
    <source>
        <dbReference type="Pfam" id="PF13625"/>
    </source>
</evidence>
<keyword evidence="2" id="KW-0067">ATP-binding</keyword>
<dbReference type="Proteomes" id="UP001595773">
    <property type="component" value="Unassembled WGS sequence"/>
</dbReference>
<proteinExistence type="predicted"/>
<dbReference type="GO" id="GO:0004386">
    <property type="term" value="F:helicase activity"/>
    <property type="evidence" value="ECO:0007669"/>
    <property type="project" value="UniProtKB-KW"/>
</dbReference>